<feature type="compositionally biased region" description="Polar residues" evidence="1">
    <location>
        <begin position="43"/>
        <end position="52"/>
    </location>
</feature>
<feature type="region of interest" description="Disordered" evidence="1">
    <location>
        <begin position="21"/>
        <end position="207"/>
    </location>
</feature>
<feature type="compositionally biased region" description="Basic and acidic residues" evidence="1">
    <location>
        <begin position="55"/>
        <end position="65"/>
    </location>
</feature>
<dbReference type="STRING" id="1231657.A0A1Y1ZSL2"/>
<dbReference type="AlphaFoldDB" id="A0A1Y1ZSL2"/>
<feature type="compositionally biased region" description="Polar residues" evidence="1">
    <location>
        <begin position="226"/>
        <end position="238"/>
    </location>
</feature>
<evidence type="ECO:0000313" key="3">
    <source>
        <dbReference type="Proteomes" id="UP000193144"/>
    </source>
</evidence>
<dbReference type="Proteomes" id="UP000193144">
    <property type="component" value="Unassembled WGS sequence"/>
</dbReference>
<feature type="compositionally biased region" description="Pro residues" evidence="1">
    <location>
        <begin position="105"/>
        <end position="121"/>
    </location>
</feature>
<gene>
    <name evidence="2" type="ORF">BCR34DRAFT_562285</name>
</gene>
<proteinExistence type="predicted"/>
<feature type="compositionally biased region" description="Pro residues" evidence="1">
    <location>
        <begin position="241"/>
        <end position="253"/>
    </location>
</feature>
<accession>A0A1Y1ZSL2</accession>
<name>A0A1Y1ZSL2_9PLEO</name>
<protein>
    <submittedName>
        <fullName evidence="2">Uncharacterized protein</fullName>
    </submittedName>
</protein>
<dbReference type="EMBL" id="MCFA01000043">
    <property type="protein sequence ID" value="ORY13243.1"/>
    <property type="molecule type" value="Genomic_DNA"/>
</dbReference>
<evidence type="ECO:0000313" key="2">
    <source>
        <dbReference type="EMBL" id="ORY13243.1"/>
    </source>
</evidence>
<feature type="compositionally biased region" description="Low complexity" evidence="1">
    <location>
        <begin position="150"/>
        <end position="173"/>
    </location>
</feature>
<feature type="compositionally biased region" description="Basic and acidic residues" evidence="1">
    <location>
        <begin position="410"/>
        <end position="422"/>
    </location>
</feature>
<feature type="region of interest" description="Disordered" evidence="1">
    <location>
        <begin position="386"/>
        <end position="541"/>
    </location>
</feature>
<evidence type="ECO:0000256" key="1">
    <source>
        <dbReference type="SAM" id="MobiDB-lite"/>
    </source>
</evidence>
<feature type="compositionally biased region" description="Basic residues" evidence="1">
    <location>
        <begin position="455"/>
        <end position="473"/>
    </location>
</feature>
<reference evidence="2 3" key="1">
    <citation type="submission" date="2016-07" db="EMBL/GenBank/DDBJ databases">
        <title>Pervasive Adenine N6-methylation of Active Genes in Fungi.</title>
        <authorList>
            <consortium name="DOE Joint Genome Institute"/>
            <person name="Mondo S.J."/>
            <person name="Dannebaum R.O."/>
            <person name="Kuo R.C."/>
            <person name="Labutti K."/>
            <person name="Haridas S."/>
            <person name="Kuo A."/>
            <person name="Salamov A."/>
            <person name="Ahrendt S.R."/>
            <person name="Lipzen A."/>
            <person name="Sullivan W."/>
            <person name="Andreopoulos W.B."/>
            <person name="Clum A."/>
            <person name="Lindquist E."/>
            <person name="Daum C."/>
            <person name="Ramamoorthy G.K."/>
            <person name="Gryganskyi A."/>
            <person name="Culley D."/>
            <person name="Magnuson J.K."/>
            <person name="James T.Y."/>
            <person name="O'Malley M.A."/>
            <person name="Stajich J.E."/>
            <person name="Spatafora J.W."/>
            <person name="Visel A."/>
            <person name="Grigoriev I.V."/>
        </authorList>
    </citation>
    <scope>NUCLEOTIDE SEQUENCE [LARGE SCALE GENOMIC DNA]</scope>
    <source>
        <strain evidence="2 3">CBS 115471</strain>
    </source>
</reference>
<feature type="compositionally biased region" description="Low complexity" evidence="1">
    <location>
        <begin position="438"/>
        <end position="454"/>
    </location>
</feature>
<sequence>MNNGEEGSHELLLSRSLGQEMSGLGLGDLDLGVGNETEDKSKSNGSDYSNENAEYGEKAEEKAPEDGNAQKARDQNNWSDGLKRVLSVFKKTPPKQNLSPTPDQHYPPSPSEKEAAPPPTTPTKSKTSHSPHDIYKDLLGNTDPSPSLPPRSALRLQSHQSPSGNSPSSSSPSAPSPTPLPAGLFYTKMPWRPSAAPTTNPNPIPSPYTYTSTTTTIAMTTHHSPSTHLYNTHPSLLSSPPGFPQTPGFPPPSHENQSPNTHPGLGPEVAIWSTLASSLPSPLPFDPLSPTSSILRQNALNRMAQLDHQAAQAVRRRLAREKYEREKMERGQGGVNGGATDANLGPAHVMSPSPSQSLSPANRVDFQGPHSPVEIARASTVSYQRIGGQSLPRGNGNGTSASPAPSQSQDRSRSRSRDRDQEMAGMPRGADEIEAGHSSSSSSSSSSAPSTSSSAKHRSEMRRRLRKQKRHSSRQTGGTLTQRESRDSHVNEHGRSADFLTDPFTDMLGKDSDEDDGKEDDMGSVKSKSSAKLRNARPQPE</sequence>
<keyword evidence="3" id="KW-1185">Reference proteome</keyword>
<feature type="region of interest" description="Disordered" evidence="1">
    <location>
        <begin position="225"/>
        <end position="265"/>
    </location>
</feature>
<comment type="caution">
    <text evidence="2">The sequence shown here is derived from an EMBL/GenBank/DDBJ whole genome shotgun (WGS) entry which is preliminary data.</text>
</comment>
<organism evidence="2 3">
    <name type="scientific">Clohesyomyces aquaticus</name>
    <dbReference type="NCBI Taxonomy" id="1231657"/>
    <lineage>
        <taxon>Eukaryota</taxon>
        <taxon>Fungi</taxon>
        <taxon>Dikarya</taxon>
        <taxon>Ascomycota</taxon>
        <taxon>Pezizomycotina</taxon>
        <taxon>Dothideomycetes</taxon>
        <taxon>Pleosporomycetidae</taxon>
        <taxon>Pleosporales</taxon>
        <taxon>Lindgomycetaceae</taxon>
        <taxon>Clohesyomyces</taxon>
    </lineage>
</organism>
<feature type="compositionally biased region" description="Basic and acidic residues" evidence="1">
    <location>
        <begin position="483"/>
        <end position="496"/>
    </location>
</feature>
<feature type="region of interest" description="Disordered" evidence="1">
    <location>
        <begin position="323"/>
        <end position="369"/>
    </location>
</feature>